<evidence type="ECO:0000256" key="2">
    <source>
        <dbReference type="ARBA" id="ARBA00010831"/>
    </source>
</evidence>
<evidence type="ECO:0000256" key="4">
    <source>
        <dbReference type="ARBA" id="ARBA00022737"/>
    </source>
</evidence>
<keyword evidence="3" id="KW-0479">Metal-binding</keyword>
<feature type="compositionally biased region" description="Low complexity" evidence="12">
    <location>
        <begin position="1406"/>
        <end position="1419"/>
    </location>
</feature>
<evidence type="ECO:0000256" key="3">
    <source>
        <dbReference type="ARBA" id="ARBA00022723"/>
    </source>
</evidence>
<evidence type="ECO:0000313" key="14">
    <source>
        <dbReference type="EMBL" id="LAC21084.1"/>
    </source>
</evidence>
<dbReference type="GO" id="GO:0000981">
    <property type="term" value="F:DNA-binding transcription factor activity, RNA polymerase II-specific"/>
    <property type="evidence" value="ECO:0007669"/>
    <property type="project" value="TreeGrafter"/>
</dbReference>
<evidence type="ECO:0000256" key="12">
    <source>
        <dbReference type="SAM" id="MobiDB-lite"/>
    </source>
</evidence>
<feature type="compositionally biased region" description="Polar residues" evidence="12">
    <location>
        <begin position="1084"/>
        <end position="1117"/>
    </location>
</feature>
<feature type="region of interest" description="Disordered" evidence="12">
    <location>
        <begin position="337"/>
        <end position="426"/>
    </location>
</feature>
<feature type="compositionally biased region" description="Basic and acidic residues" evidence="12">
    <location>
        <begin position="1426"/>
        <end position="1438"/>
    </location>
</feature>
<evidence type="ECO:0000256" key="11">
    <source>
        <dbReference type="PROSITE-ProRule" id="PRU00042"/>
    </source>
</evidence>
<dbReference type="FunFam" id="3.30.160.60:FF:000019">
    <property type="entry name" value="GLI family zinc finger 3"/>
    <property type="match status" value="1"/>
</dbReference>
<sequence>MELYVGHRPWLYEDPQLTSSLPGRKVSSVHPAMPLGLGSAFAHLPPPPPLPELRFQESPRYLWDPPRLLPHHPHPHAHPAAAGLVGASTAPGLELPLIGGVGGRIGGSPLGVSPLGTSSLAANLGATTLGVSSLALAGEPHHPYRITPYMEHLYHSLHTSPQASLRGLSPLETRVGSDYLGMSGLAATRLSDPHLVPSTLTSADLSFSIDGSRLASPRPSLRQSRKRALSSSPYSDSFDLNSMIRFSPNSLVSIMNASRTSSASGSYGHLSAGAISPNLGVHPSVGAATTHLQQLQAHLMRGASLPSSPFLAPSPLLQHSPSSLTPHQSLFLPHQQLQPSSLASTVSPNKPESEKKNQSSASHNLDDDKNGKTKNGSKETTGGLSNGHSGTVGPPVSRTGGPTVNGGQSAAALAAADDDGLKEEPPDFIETHCNWKDCDKEFNTPEELVKHINSDHIHANKKSFVCRWKECSRIEKPFKAQYMLVVHMRRHTGEKPHRCTFEGCYKAYSRLENLKTHLRSHTGEKPYMCEFPGCTKAFSNASDRAKHQNRTHSNEKPYVCKAPGCTKRYTDPSSLRKHVKTVHGADFYASKKHKGNDHPNGNSGGPGNGNSGSGKDMGQPEGSPHSDGGKAGSMSSPSEATSPGDQHSPENIVGGVTPMDQSRLDIPIGDGNMINAGRFESRLDVDIWEGPEDDLDASIDLPLGLGGSINGMNGASVGVAVHDRAMRYRPMKGRMQAKGLVNLLPNLPGIPRRSNGIGTDAEFAQRIPDIKMGNVGLSNLQPNRKNVTDFRSGQTVLNNRRDSSSTVSTGYFSMQSPNSRRASELSQTSCLSGGRQGIMSSPYDHISIGSSRRSSDNSNYNFNGMGPQMFRPNQRAMCGNEHYNTSNLVVQTQNMSLSQDNLTDSLNWNSNMVPTMGNSMSAGMAATGSMAEGGQFGYSGPMGPVCYPQNSRDMTIRRASDPVRSLDRTARGNGRLQRTNSYSNFSQCTAMPSISNQTHPNQGLQLDQVGDDEPIENKLILPDDMVNYLNQKEKDENKLTPKTEESETATIPTAGCATMASPAYSNQPVNSPAYSNQNVNSPAYTGQAINSPAYTNQPVNSPAYSSQTPNTPQTYPNIASPPTPYQYNTGTTGGFSAASSPAQPQQHGRFPGQSMSSPAATSQQNHYSATMPSPAPSATNYTSVTSVYPQQGNSTQTSQNFVPAASMQNNQQAFSHYSHQQSMAQQQMYNQMVSHQQQLIHHHQQRYPSAVSGNYSMNANGYSQHVCGHFASMHLPPAALHLPCNSCQNLSSMSDMPYSQNHASNWQANGMNMNPHFQVQPHHSFNNHHNFNYMNHHYSSTNSMGGTMMNYPQSIRDIQCGDVSQSTQSKNKTKPIVNQVNNAISSGQTNVKAKPQKENSNDKLSAGTNGQTNTVTTATKQQLPCEQDKKNPKSREPTTDNQEEQSDKNNYMKQDTYQRTLEYVQQCQSWNTTVIKEEVSSTTDQKPNLNPNGTVTGYVLPPSVTTVANHPTISTVAPTTIPVSETAEYINPLIASVIEAPNMVLNNLSSSLNSLQQENKFLQMLQ</sequence>
<dbReference type="EMBL" id="IACT01001755">
    <property type="protein sequence ID" value="LAC21084.1"/>
    <property type="molecule type" value="mRNA"/>
</dbReference>
<feature type="compositionally biased region" description="Polar residues" evidence="12">
    <location>
        <begin position="378"/>
        <end position="389"/>
    </location>
</feature>
<dbReference type="InterPro" id="IPR036236">
    <property type="entry name" value="Znf_C2H2_sf"/>
</dbReference>
<dbReference type="PANTHER" id="PTHR45718:SF4">
    <property type="entry name" value="TRANSCRIPTIONAL ACTIVATOR CUBITUS INTERRUPTUS"/>
    <property type="match status" value="1"/>
</dbReference>
<evidence type="ECO:0000256" key="5">
    <source>
        <dbReference type="ARBA" id="ARBA00022771"/>
    </source>
</evidence>
<evidence type="ECO:0000256" key="8">
    <source>
        <dbReference type="ARBA" id="ARBA00023125"/>
    </source>
</evidence>
<dbReference type="GO" id="GO:0000978">
    <property type="term" value="F:RNA polymerase II cis-regulatory region sequence-specific DNA binding"/>
    <property type="evidence" value="ECO:0007669"/>
    <property type="project" value="TreeGrafter"/>
</dbReference>
<evidence type="ECO:0000256" key="9">
    <source>
        <dbReference type="ARBA" id="ARBA00023163"/>
    </source>
</evidence>
<dbReference type="GO" id="GO:0008270">
    <property type="term" value="F:zinc ion binding"/>
    <property type="evidence" value="ECO:0007669"/>
    <property type="project" value="UniProtKB-KW"/>
</dbReference>
<keyword evidence="6" id="KW-0862">Zinc</keyword>
<protein>
    <submittedName>
        <fullName evidence="14">Transcriptional activator cubitus interruptus-like isoform X1</fullName>
    </submittedName>
</protein>
<reference evidence="14" key="1">
    <citation type="submission" date="2017-11" db="EMBL/GenBank/DDBJ databases">
        <title>The sensing device of the deep-sea amphipod.</title>
        <authorList>
            <person name="Kobayashi H."/>
            <person name="Nagahama T."/>
            <person name="Arai W."/>
            <person name="Sasagawa Y."/>
            <person name="Umeda M."/>
            <person name="Hayashi T."/>
            <person name="Nikaido I."/>
            <person name="Watanabe H."/>
            <person name="Oguri K."/>
            <person name="Kitazato H."/>
            <person name="Fujioka K."/>
            <person name="Kido Y."/>
            <person name="Takami H."/>
        </authorList>
    </citation>
    <scope>NUCLEOTIDE SEQUENCE</scope>
    <source>
        <tissue evidence="14">Whole body</tissue>
    </source>
</reference>
<dbReference type="PROSITE" id="PS00028">
    <property type="entry name" value="ZINC_FINGER_C2H2_1"/>
    <property type="match status" value="4"/>
</dbReference>
<dbReference type="SUPFAM" id="SSF57667">
    <property type="entry name" value="beta-beta-alpha zinc fingers"/>
    <property type="match status" value="4"/>
</dbReference>
<dbReference type="GO" id="GO:0140297">
    <property type="term" value="F:DNA-binding transcription factor binding"/>
    <property type="evidence" value="ECO:0007669"/>
    <property type="project" value="UniProtKB-ARBA"/>
</dbReference>
<feature type="region of interest" description="Disordered" evidence="12">
    <location>
        <begin position="800"/>
        <end position="823"/>
    </location>
</feature>
<dbReference type="FunFam" id="3.30.160.60:FF:000031">
    <property type="entry name" value="GLI family zinc finger 3"/>
    <property type="match status" value="1"/>
</dbReference>
<dbReference type="Gene3D" id="3.30.160.60">
    <property type="entry name" value="Classic Zinc Finger"/>
    <property type="match status" value="5"/>
</dbReference>
<feature type="compositionally biased region" description="Polar residues" evidence="12">
    <location>
        <begin position="337"/>
        <end position="350"/>
    </location>
</feature>
<feature type="domain" description="C2H2-type" evidence="13">
    <location>
        <begin position="469"/>
        <end position="496"/>
    </location>
</feature>
<dbReference type="InterPro" id="IPR043359">
    <property type="entry name" value="GLI-like"/>
</dbReference>
<proteinExistence type="evidence at transcript level"/>
<feature type="domain" description="C2H2-type" evidence="13">
    <location>
        <begin position="558"/>
        <end position="583"/>
    </location>
</feature>
<dbReference type="GO" id="GO:0000122">
    <property type="term" value="P:negative regulation of transcription by RNA polymerase II"/>
    <property type="evidence" value="ECO:0007669"/>
    <property type="project" value="UniProtKB-ARBA"/>
</dbReference>
<evidence type="ECO:0000256" key="6">
    <source>
        <dbReference type="ARBA" id="ARBA00022833"/>
    </source>
</evidence>
<dbReference type="SMART" id="SM00355">
    <property type="entry name" value="ZnF_C2H2"/>
    <property type="match status" value="5"/>
</dbReference>
<evidence type="ECO:0000256" key="10">
    <source>
        <dbReference type="ARBA" id="ARBA00023242"/>
    </source>
</evidence>
<keyword evidence="9" id="KW-0804">Transcription</keyword>
<feature type="compositionally biased region" description="Polar residues" evidence="12">
    <location>
        <begin position="633"/>
        <end position="645"/>
    </location>
</feature>
<keyword evidence="4" id="KW-0677">Repeat</keyword>
<dbReference type="FunFam" id="3.30.160.60:FF:000036">
    <property type="entry name" value="GLI family zinc finger 3"/>
    <property type="match status" value="1"/>
</dbReference>
<name>A0A6A7FS80_9CRUS</name>
<organism evidence="14">
    <name type="scientific">Hirondellea gigas</name>
    <dbReference type="NCBI Taxonomy" id="1518452"/>
    <lineage>
        <taxon>Eukaryota</taxon>
        <taxon>Metazoa</taxon>
        <taxon>Ecdysozoa</taxon>
        <taxon>Arthropoda</taxon>
        <taxon>Crustacea</taxon>
        <taxon>Multicrustacea</taxon>
        <taxon>Malacostraca</taxon>
        <taxon>Eumalacostraca</taxon>
        <taxon>Peracarida</taxon>
        <taxon>Amphipoda</taxon>
        <taxon>Amphilochidea</taxon>
        <taxon>Lysianassida</taxon>
        <taxon>Lysianassidira</taxon>
        <taxon>Lysianassoidea</taxon>
        <taxon>Lysianassidae</taxon>
        <taxon>Hirondellea</taxon>
    </lineage>
</organism>
<feature type="domain" description="C2H2-type" evidence="13">
    <location>
        <begin position="527"/>
        <end position="557"/>
    </location>
</feature>
<keyword evidence="10" id="KW-0539">Nucleus</keyword>
<feature type="region of interest" description="Disordered" evidence="12">
    <location>
        <begin position="214"/>
        <end position="234"/>
    </location>
</feature>
<dbReference type="FunFam" id="3.30.160.60:FF:000068">
    <property type="entry name" value="GLI family zinc finger 3"/>
    <property type="match status" value="1"/>
</dbReference>
<dbReference type="PANTHER" id="PTHR45718">
    <property type="entry name" value="TRANSCRIPTIONAL ACTIVATOR CUBITUS INTERRUPTUS"/>
    <property type="match status" value="1"/>
</dbReference>
<evidence type="ECO:0000259" key="13">
    <source>
        <dbReference type="PROSITE" id="PS50157"/>
    </source>
</evidence>
<feature type="compositionally biased region" description="Polar residues" evidence="12">
    <location>
        <begin position="1362"/>
        <end position="1391"/>
    </location>
</feature>
<keyword evidence="8" id="KW-0238">DNA-binding</keyword>
<accession>A0A6A7FS80</accession>
<dbReference type="Pfam" id="PF00096">
    <property type="entry name" value="zf-C2H2"/>
    <property type="match status" value="2"/>
</dbReference>
<feature type="region of interest" description="Disordered" evidence="12">
    <location>
        <begin position="587"/>
        <end position="664"/>
    </location>
</feature>
<feature type="region of interest" description="Disordered" evidence="12">
    <location>
        <begin position="1084"/>
        <end position="1176"/>
    </location>
</feature>
<feature type="compositionally biased region" description="Polar residues" evidence="12">
    <location>
        <begin position="1137"/>
        <end position="1146"/>
    </location>
</feature>
<feature type="region of interest" description="Disordered" evidence="12">
    <location>
        <begin position="1361"/>
        <end position="1452"/>
    </location>
</feature>
<keyword evidence="7" id="KW-0805">Transcription regulation</keyword>
<feature type="domain" description="C2H2-type" evidence="13">
    <location>
        <begin position="497"/>
        <end position="526"/>
    </location>
</feature>
<feature type="compositionally biased region" description="Gly residues" evidence="12">
    <location>
        <begin position="602"/>
        <end position="612"/>
    </location>
</feature>
<dbReference type="FunFam" id="3.30.160.60:FF:000048">
    <property type="entry name" value="GLI family zinc finger 3"/>
    <property type="match status" value="1"/>
</dbReference>
<dbReference type="GO" id="GO:0005634">
    <property type="term" value="C:nucleus"/>
    <property type="evidence" value="ECO:0007669"/>
    <property type="project" value="UniProtKB-SubCell"/>
</dbReference>
<dbReference type="InterPro" id="IPR013087">
    <property type="entry name" value="Znf_C2H2_type"/>
</dbReference>
<evidence type="ECO:0000256" key="1">
    <source>
        <dbReference type="ARBA" id="ARBA00004123"/>
    </source>
</evidence>
<comment type="similarity">
    <text evidence="2">Belongs to the GLI C2H2-type zinc-finger protein family.</text>
</comment>
<keyword evidence="5 11" id="KW-0863">Zinc-finger</keyword>
<dbReference type="Pfam" id="PF23561">
    <property type="entry name" value="zf-C2H2_15"/>
    <property type="match status" value="1"/>
</dbReference>
<feature type="compositionally biased region" description="Polar residues" evidence="12">
    <location>
        <begin position="1153"/>
        <end position="1176"/>
    </location>
</feature>
<evidence type="ECO:0000256" key="7">
    <source>
        <dbReference type="ARBA" id="ARBA00023015"/>
    </source>
</evidence>
<feature type="domain" description="C2H2-type" evidence="13">
    <location>
        <begin position="431"/>
        <end position="463"/>
    </location>
</feature>
<dbReference type="InterPro" id="IPR056436">
    <property type="entry name" value="Znf-C2H2_ZIC1-5/GLI1-3-like"/>
</dbReference>
<comment type="subcellular location">
    <subcellularLocation>
        <location evidence="1">Nucleus</location>
    </subcellularLocation>
</comment>
<dbReference type="PROSITE" id="PS50157">
    <property type="entry name" value="ZINC_FINGER_C2H2_2"/>
    <property type="match status" value="5"/>
</dbReference>